<dbReference type="InterPro" id="IPR009200">
    <property type="entry name" value="DUF1269_membrane"/>
</dbReference>
<sequence length="166" mass="17359">MSNLIVISYPDVATAETVRNHLFELQKQNLIQLEDAAIVEHLPDGKIKLHQIRSTVGIGAAGGALWGGLIGLLFFMPLFGMAVGAAAGAAGGAVTDSGVNNEFMRELGEKMPPGTAGLFLLVVKSTPDKVIEQVGPYGGEIIKTSLSTDQEKHLKEAVAAAKVGHS</sequence>
<organism evidence="2 3">
    <name type="scientific">Nonomuraea longicatena</name>
    <dbReference type="NCBI Taxonomy" id="83682"/>
    <lineage>
        <taxon>Bacteria</taxon>
        <taxon>Bacillati</taxon>
        <taxon>Actinomycetota</taxon>
        <taxon>Actinomycetes</taxon>
        <taxon>Streptosporangiales</taxon>
        <taxon>Streptosporangiaceae</taxon>
        <taxon>Nonomuraea</taxon>
    </lineage>
</organism>
<feature type="transmembrane region" description="Helical" evidence="1">
    <location>
        <begin position="56"/>
        <end position="79"/>
    </location>
</feature>
<evidence type="ECO:0000256" key="1">
    <source>
        <dbReference type="SAM" id="Phobius"/>
    </source>
</evidence>
<keyword evidence="3" id="KW-1185">Reference proteome</keyword>
<keyword evidence="1" id="KW-0472">Membrane</keyword>
<evidence type="ECO:0000313" key="3">
    <source>
        <dbReference type="Proteomes" id="UP001501578"/>
    </source>
</evidence>
<keyword evidence="1" id="KW-1133">Transmembrane helix</keyword>
<accession>A0ABP3Z8T5</accession>
<comment type="caution">
    <text evidence="2">The sequence shown here is derived from an EMBL/GenBank/DDBJ whole genome shotgun (WGS) entry which is preliminary data.</text>
</comment>
<dbReference type="EMBL" id="BAAAHQ010000004">
    <property type="protein sequence ID" value="GAA0915954.1"/>
    <property type="molecule type" value="Genomic_DNA"/>
</dbReference>
<keyword evidence="1" id="KW-0812">Transmembrane</keyword>
<gene>
    <name evidence="2" type="ORF">GCM10009560_10750</name>
</gene>
<protein>
    <submittedName>
        <fullName evidence="2">DUF1269 domain-containing protein</fullName>
    </submittedName>
</protein>
<proteinExistence type="predicted"/>
<dbReference type="RefSeq" id="WP_343948569.1">
    <property type="nucleotide sequence ID" value="NZ_BAAAHQ010000004.1"/>
</dbReference>
<dbReference type="Proteomes" id="UP001501578">
    <property type="component" value="Unassembled WGS sequence"/>
</dbReference>
<name>A0ABP3Z8T5_9ACTN</name>
<dbReference type="Pfam" id="PF06897">
    <property type="entry name" value="DUF1269"/>
    <property type="match status" value="1"/>
</dbReference>
<evidence type="ECO:0000313" key="2">
    <source>
        <dbReference type="EMBL" id="GAA0915954.1"/>
    </source>
</evidence>
<reference evidence="3" key="1">
    <citation type="journal article" date="2019" name="Int. J. Syst. Evol. Microbiol.">
        <title>The Global Catalogue of Microorganisms (GCM) 10K type strain sequencing project: providing services to taxonomists for standard genome sequencing and annotation.</title>
        <authorList>
            <consortium name="The Broad Institute Genomics Platform"/>
            <consortium name="The Broad Institute Genome Sequencing Center for Infectious Disease"/>
            <person name="Wu L."/>
            <person name="Ma J."/>
        </authorList>
    </citation>
    <scope>NUCLEOTIDE SEQUENCE [LARGE SCALE GENOMIC DNA]</scope>
    <source>
        <strain evidence="3">JCM 11136</strain>
    </source>
</reference>